<reference evidence="14 15" key="1">
    <citation type="journal article" date="2020" name="Genome Biol. Evol.">
        <title>A new high-quality draft genome assembly of the Chinese cordyceps Ophiocordyceps sinensis.</title>
        <authorList>
            <person name="Shu R."/>
            <person name="Zhang J."/>
            <person name="Meng Q."/>
            <person name="Zhang H."/>
            <person name="Zhou G."/>
            <person name="Li M."/>
            <person name="Wu P."/>
            <person name="Zhao Y."/>
            <person name="Chen C."/>
            <person name="Qin Q."/>
        </authorList>
    </citation>
    <scope>NUCLEOTIDE SEQUENCE [LARGE SCALE GENOMIC DNA]</scope>
    <source>
        <strain evidence="14 15">IOZ07</strain>
    </source>
</reference>
<dbReference type="GO" id="GO:0070840">
    <property type="term" value="F:dynein complex binding"/>
    <property type="evidence" value="ECO:0007669"/>
    <property type="project" value="UniProtKB-UniRule"/>
</dbReference>
<keyword evidence="15" id="KW-1185">Reference proteome</keyword>
<dbReference type="GO" id="GO:0023052">
    <property type="term" value="P:signaling"/>
    <property type="evidence" value="ECO:0007669"/>
    <property type="project" value="UniProtKB-ARBA"/>
</dbReference>
<evidence type="ECO:0000256" key="11">
    <source>
        <dbReference type="HAMAP-Rule" id="MF_03141"/>
    </source>
</evidence>
<dbReference type="InterPro" id="IPR006594">
    <property type="entry name" value="LisH"/>
</dbReference>
<dbReference type="GO" id="GO:0051012">
    <property type="term" value="P:microtubule sliding"/>
    <property type="evidence" value="ECO:0007669"/>
    <property type="project" value="UniProtKB-UniRule"/>
</dbReference>
<comment type="subcellular location">
    <subcellularLocation>
        <location evidence="11">Cytoplasm</location>
        <location evidence="11">Cytoskeleton</location>
    </subcellularLocation>
    <subcellularLocation>
        <location evidence="11">Cytoplasm</location>
        <location evidence="11">Cytoskeleton</location>
        <location evidence="11">Spindle pole</location>
    </subcellularLocation>
    <text evidence="11">Localizes to the plus ends of microtubules at the hyphal tip and the mitotic spindle poles.</text>
</comment>
<dbReference type="InterPro" id="IPR001680">
    <property type="entry name" value="WD40_rpt"/>
</dbReference>
<feature type="repeat" description="WD" evidence="12">
    <location>
        <begin position="348"/>
        <end position="382"/>
    </location>
</feature>
<keyword evidence="10 11" id="KW-0131">Cell cycle</keyword>
<dbReference type="Gene3D" id="2.130.10.10">
    <property type="entry name" value="YVTN repeat-like/Quinoprotein amine dehydrogenase"/>
    <property type="match status" value="1"/>
</dbReference>
<dbReference type="GO" id="GO:0000132">
    <property type="term" value="P:establishment of mitotic spindle orientation"/>
    <property type="evidence" value="ECO:0007669"/>
    <property type="project" value="UniProtKB-UniRule"/>
</dbReference>
<dbReference type="PROSITE" id="PS50896">
    <property type="entry name" value="LISH"/>
    <property type="match status" value="1"/>
</dbReference>
<dbReference type="InterPro" id="IPR017252">
    <property type="entry name" value="Dynein_regulator_LIS1"/>
</dbReference>
<evidence type="ECO:0000256" key="6">
    <source>
        <dbReference type="ARBA" id="ARBA00022737"/>
    </source>
</evidence>
<sequence>MSLLLTSRQAEELHKAIIAYLSANGLPDTAAALRAELAMGDEAFDAETARRYETLLEKKWVGVVRLQKKIMDLETRSAALQRELDSISPDTLLAKRNQDPASWLPKLPPRHCLESHRGTVNCVAFHPIFSSIASGSDDCTIKIWDWEFGELERTIKAHTQTVRDVDFGGPRGGILLASCSSDLTIKLWDPSNAYANTRTLQGHDHSISTVRFIPSGTLLVSASGDATLRIWDTATGYCVRTLKGHDGWVRDVFPAVDGRFLLSTGNDRTIRLWDISSATPENTLTLAGHDNVVKCCALAPPASYQHLAAWAGLKTPPPASSTAEFLASGSRDNTIKLWDARGTCIGTLIGHDSWVSAMVFHPGGKHLLSVADDKTLRCWDLSQQGKCVNVLKDTHGQFITSLRWAASGAVGNATAVNGGGGHVQRGEAAQANGQNAQMRCVIATGSMDNTVRIFAA</sequence>
<evidence type="ECO:0000256" key="9">
    <source>
        <dbReference type="ARBA" id="ARBA00023212"/>
    </source>
</evidence>
<evidence type="ECO:0000256" key="4">
    <source>
        <dbReference type="ARBA" id="ARBA00022618"/>
    </source>
</evidence>
<dbReference type="FunFam" id="1.20.960.30:FF:000002">
    <property type="entry name" value="Platelet-activating factor acetylhydrolase ib"/>
    <property type="match status" value="1"/>
</dbReference>
<dbReference type="InterPro" id="IPR037190">
    <property type="entry name" value="LIS1_N"/>
</dbReference>
<dbReference type="InterPro" id="IPR015943">
    <property type="entry name" value="WD40/YVTN_repeat-like_dom_sf"/>
</dbReference>
<evidence type="ECO:0000256" key="3">
    <source>
        <dbReference type="ARBA" id="ARBA00022574"/>
    </source>
</evidence>
<evidence type="ECO:0000256" key="8">
    <source>
        <dbReference type="ARBA" id="ARBA00023054"/>
    </source>
</evidence>
<keyword evidence="3 12" id="KW-0853">WD repeat</keyword>
<evidence type="ECO:0000256" key="12">
    <source>
        <dbReference type="PROSITE-ProRule" id="PRU00221"/>
    </source>
</evidence>
<dbReference type="GO" id="GO:0000922">
    <property type="term" value="C:spindle pole"/>
    <property type="evidence" value="ECO:0007669"/>
    <property type="project" value="UniProtKB-SubCell"/>
</dbReference>
<feature type="repeat" description="WD" evidence="12">
    <location>
        <begin position="320"/>
        <end position="339"/>
    </location>
</feature>
<evidence type="ECO:0000256" key="10">
    <source>
        <dbReference type="ARBA" id="ARBA00023306"/>
    </source>
</evidence>
<dbReference type="Proteomes" id="UP000557566">
    <property type="component" value="Unassembled WGS sequence"/>
</dbReference>
<dbReference type="InterPro" id="IPR056795">
    <property type="entry name" value="PAC1-like_LisH-like_dom"/>
</dbReference>
<keyword evidence="9 11" id="KW-0206">Cytoskeleton</keyword>
<evidence type="ECO:0000313" key="14">
    <source>
        <dbReference type="EMBL" id="KAF4504469.1"/>
    </source>
</evidence>
<dbReference type="SUPFAM" id="SSF50978">
    <property type="entry name" value="WD40 repeat-like"/>
    <property type="match status" value="1"/>
</dbReference>
<feature type="repeat" description="WD" evidence="12">
    <location>
        <begin position="242"/>
        <end position="283"/>
    </location>
</feature>
<dbReference type="HAMAP" id="MF_03141">
    <property type="entry name" value="lis1"/>
    <property type="match status" value="1"/>
</dbReference>
<keyword evidence="2 11" id="KW-0963">Cytoplasm</keyword>
<dbReference type="PRINTS" id="PR00320">
    <property type="entry name" value="GPROTEINBRPT"/>
</dbReference>
<dbReference type="SUPFAM" id="SSF109925">
    <property type="entry name" value="Lissencephaly-1 protein (Lis-1, PAF-AH alpha) N-terminal domain"/>
    <property type="match status" value="1"/>
</dbReference>
<dbReference type="CDD" id="cd00200">
    <property type="entry name" value="WD40"/>
    <property type="match status" value="1"/>
</dbReference>
<dbReference type="Pfam" id="PF00400">
    <property type="entry name" value="WD40"/>
    <property type="match status" value="6"/>
</dbReference>
<proteinExistence type="inferred from homology"/>
<dbReference type="PANTHER" id="PTHR19879:SF9">
    <property type="entry name" value="TRANSCRIPTION INITIATION FACTOR TFIID SUBUNIT 5"/>
    <property type="match status" value="1"/>
</dbReference>
<dbReference type="FunFam" id="2.130.10.10:FF:000342">
    <property type="entry name" value="Nuclear distribution protein PAC1"/>
    <property type="match status" value="1"/>
</dbReference>
<protein>
    <recommendedName>
        <fullName evidence="11">Nuclear distribution protein PAC1</fullName>
    </recommendedName>
    <alternativeName>
        <fullName evidence="11">Lissencephaly-1 homolog</fullName>
        <shortName evidence="11">LIS-1</shortName>
    </alternativeName>
    <alternativeName>
        <fullName evidence="11">nudF homolog</fullName>
    </alternativeName>
</protein>
<comment type="function">
    <text evidence="11">Positively regulates the activity of the minus-end directed microtubule motor protein dynein. May enhance dynein-mediated microtubule sliding by targeting dynein to the microtubule plus end. Required for nuclear migration during vegetative growth as well as development. Required for retrograde early endosome (EE) transport from the hyphal tip. Required for localization of dynein to the mitotic spindle poles. Recruits additional proteins to the dynein complex at SPBs.</text>
</comment>
<dbReference type="EMBL" id="JAAVMX010000009">
    <property type="protein sequence ID" value="KAF4504469.1"/>
    <property type="molecule type" value="Genomic_DNA"/>
</dbReference>
<dbReference type="GO" id="GO:0051301">
    <property type="term" value="P:cell division"/>
    <property type="evidence" value="ECO:0007669"/>
    <property type="project" value="UniProtKB-KW"/>
</dbReference>
<comment type="subunit">
    <text evidence="11">Self-associates. Interacts with NDL1 and dynein.</text>
</comment>
<evidence type="ECO:0000313" key="15">
    <source>
        <dbReference type="Proteomes" id="UP000557566"/>
    </source>
</evidence>
<dbReference type="Gene3D" id="1.20.960.30">
    <property type="match status" value="1"/>
</dbReference>
<dbReference type="PROSITE" id="PS50294">
    <property type="entry name" value="WD_REPEATS_REGION"/>
    <property type="match status" value="5"/>
</dbReference>
<gene>
    <name evidence="11" type="primary">PAC1</name>
    <name evidence="11" type="synonym">LIS1</name>
    <name evidence="14" type="ORF">G6O67_007919</name>
</gene>
<evidence type="ECO:0000256" key="2">
    <source>
        <dbReference type="ARBA" id="ARBA00022490"/>
    </source>
</evidence>
<dbReference type="PROSITE" id="PS00678">
    <property type="entry name" value="WD_REPEATS_1"/>
    <property type="match status" value="2"/>
</dbReference>
<comment type="caution">
    <text evidence="14">The sequence shown here is derived from an EMBL/GenBank/DDBJ whole genome shotgun (WGS) entry which is preliminary data.</text>
</comment>
<dbReference type="InterPro" id="IPR019775">
    <property type="entry name" value="WD40_repeat_CS"/>
</dbReference>
<dbReference type="GO" id="GO:0005874">
    <property type="term" value="C:microtubule"/>
    <property type="evidence" value="ECO:0007669"/>
    <property type="project" value="UniProtKB-KW"/>
</dbReference>
<feature type="repeat" description="WD" evidence="12">
    <location>
        <begin position="155"/>
        <end position="189"/>
    </location>
</feature>
<feature type="repeat" description="WD" evidence="12">
    <location>
        <begin position="113"/>
        <end position="154"/>
    </location>
</feature>
<dbReference type="AlphaFoldDB" id="A0A8H4LRV1"/>
<keyword evidence="6" id="KW-0677">Repeat</keyword>
<dbReference type="PIRSF" id="PIRSF037647">
    <property type="entry name" value="Dynein_regulator_Lis1"/>
    <property type="match status" value="1"/>
</dbReference>
<feature type="repeat" description="WD" evidence="12">
    <location>
        <begin position="200"/>
        <end position="241"/>
    </location>
</feature>
<evidence type="ECO:0000256" key="5">
    <source>
        <dbReference type="ARBA" id="ARBA00022701"/>
    </source>
</evidence>
<dbReference type="GO" id="GO:0007154">
    <property type="term" value="P:cell communication"/>
    <property type="evidence" value="ECO:0007669"/>
    <property type="project" value="UniProtKB-ARBA"/>
</dbReference>
<name>A0A8H4LRV1_9HYPO</name>
<keyword evidence="7 11" id="KW-0498">Mitosis</keyword>
<dbReference type="GO" id="GO:0005875">
    <property type="term" value="C:microtubule associated complex"/>
    <property type="evidence" value="ECO:0007669"/>
    <property type="project" value="UniProtKB-UniRule"/>
</dbReference>
<dbReference type="InterPro" id="IPR020472">
    <property type="entry name" value="WD40_PAC1"/>
</dbReference>
<keyword evidence="5 11" id="KW-0493">Microtubule</keyword>
<dbReference type="GO" id="GO:0005737">
    <property type="term" value="C:cytoplasm"/>
    <property type="evidence" value="ECO:0007669"/>
    <property type="project" value="UniProtKB-UniRule"/>
</dbReference>
<comment type="domain">
    <text evidence="11">Dimerization mediated by the LisH domain may be required to activate dynein.</text>
</comment>
<feature type="domain" description="PAC1-like LisH-like dimerisation" evidence="13">
    <location>
        <begin position="7"/>
        <end position="42"/>
    </location>
</feature>
<dbReference type="SMART" id="SM00320">
    <property type="entry name" value="WD40"/>
    <property type="match status" value="7"/>
</dbReference>
<comment type="similarity">
    <text evidence="11">Belongs to the WD repeat LIS1/nudF family.</text>
</comment>
<evidence type="ECO:0000256" key="7">
    <source>
        <dbReference type="ARBA" id="ARBA00022776"/>
    </source>
</evidence>
<keyword evidence="1 11" id="KW-0813">Transport</keyword>
<dbReference type="Pfam" id="PF24951">
    <property type="entry name" value="LisH_PAC1"/>
    <property type="match status" value="1"/>
</dbReference>
<evidence type="ECO:0000256" key="1">
    <source>
        <dbReference type="ARBA" id="ARBA00022448"/>
    </source>
</evidence>
<accession>A0A8H4LRV1</accession>
<keyword evidence="4 11" id="KW-0132">Cell division</keyword>
<evidence type="ECO:0000259" key="13">
    <source>
        <dbReference type="Pfam" id="PF24951"/>
    </source>
</evidence>
<organism evidence="14 15">
    <name type="scientific">Ophiocordyceps sinensis</name>
    <dbReference type="NCBI Taxonomy" id="72228"/>
    <lineage>
        <taxon>Eukaryota</taxon>
        <taxon>Fungi</taxon>
        <taxon>Dikarya</taxon>
        <taxon>Ascomycota</taxon>
        <taxon>Pezizomycotina</taxon>
        <taxon>Sordariomycetes</taxon>
        <taxon>Hypocreomycetidae</taxon>
        <taxon>Hypocreales</taxon>
        <taxon>Ophiocordycipitaceae</taxon>
        <taxon>Ophiocordyceps</taxon>
    </lineage>
</organism>
<dbReference type="PROSITE" id="PS50082">
    <property type="entry name" value="WD_REPEATS_2"/>
    <property type="match status" value="6"/>
</dbReference>
<dbReference type="InterPro" id="IPR036322">
    <property type="entry name" value="WD40_repeat_dom_sf"/>
</dbReference>
<dbReference type="PANTHER" id="PTHR19879">
    <property type="entry name" value="TRANSCRIPTION INITIATION FACTOR TFIID"/>
    <property type="match status" value="1"/>
</dbReference>
<keyword evidence="8 11" id="KW-0175">Coiled coil</keyword>
<dbReference type="OrthoDB" id="10264588at2759"/>